<dbReference type="Proteomes" id="UP000095401">
    <property type="component" value="Chromosome"/>
</dbReference>
<feature type="domain" description="Recombinase" evidence="5">
    <location>
        <begin position="171"/>
        <end position="288"/>
    </location>
</feature>
<keyword evidence="1" id="KW-0238">DNA-binding</keyword>
<keyword evidence="7" id="KW-1185">Reference proteome</keyword>
<dbReference type="Pfam" id="PF07508">
    <property type="entry name" value="Recombinase"/>
    <property type="match status" value="1"/>
</dbReference>
<evidence type="ECO:0008006" key="8">
    <source>
        <dbReference type="Google" id="ProtNLM"/>
    </source>
</evidence>
<gene>
    <name evidence="6" type="ORF">BI364_15745</name>
</gene>
<evidence type="ECO:0000256" key="3">
    <source>
        <dbReference type="SAM" id="Coils"/>
    </source>
</evidence>
<evidence type="ECO:0000313" key="7">
    <source>
        <dbReference type="Proteomes" id="UP000095401"/>
    </source>
</evidence>
<dbReference type="SUPFAM" id="SSF53041">
    <property type="entry name" value="Resolvase-like"/>
    <property type="match status" value="1"/>
</dbReference>
<dbReference type="PANTHER" id="PTHR30461">
    <property type="entry name" value="DNA-INVERTASE FROM LAMBDOID PROPHAGE"/>
    <property type="match status" value="1"/>
</dbReference>
<dbReference type="InterPro" id="IPR011109">
    <property type="entry name" value="DNA_bind_recombinase_dom"/>
</dbReference>
<dbReference type="GO" id="GO:0000150">
    <property type="term" value="F:DNA strand exchange activity"/>
    <property type="evidence" value="ECO:0007669"/>
    <property type="project" value="InterPro"/>
</dbReference>
<evidence type="ECO:0000259" key="4">
    <source>
        <dbReference type="PROSITE" id="PS51736"/>
    </source>
</evidence>
<sequence>MRIAYSYIRMSTPEQLRGDSLRRQLTASEEWCRHHGYVFDSSMRDLGVSAYRGANRLRGALGRFIELAESGEIEPGSALLIESLDRLSREEILTALGLFTRLLSAGVEVITLADGQHYTRESINNVGNLVISLFVMARAHEESAMKSHRLSAAWAAKRSNAFTAPLTSRVPHWLRLDRGTNRIVEISERAQIVREIFKSITAGLGRRRIIRDLNERGVPPFGSGQMWHESYVSKILANRAVLGEYQPYTGRGRDRRPSGDPIQHYYPVIIDEQMFYLAQAASSARRLQGGRRGQRFSNLLMGMGRCAKCGGTMRYVNKGANPKSGGPYLVCSHAIAGSQCDHRRHYPYRGIEAIFLNIISEHIDLVAATEVERQKLAETTRENAALNAKLAEQDRAIENYTSLFELADPESLGPIQRRYTDILAQRLETQMRIEELRGTAAQRSSASGDLDDALFGVLHQAGKSTEEQFVRRARFNQALRHHIQVIEFTPSGYITALLTDGERISLTNTQNHEDFKKDMRVAEYVIGAAADNGLDHWVDQQTWNTSPRPIS</sequence>
<dbReference type="InterPro" id="IPR050639">
    <property type="entry name" value="SSR_resolvase"/>
</dbReference>
<keyword evidence="3" id="KW-0175">Coiled coil</keyword>
<protein>
    <recommendedName>
        <fullName evidence="8">Recombinase family protein</fullName>
    </recommendedName>
</protein>
<dbReference type="GO" id="GO:0003677">
    <property type="term" value="F:DNA binding"/>
    <property type="evidence" value="ECO:0007669"/>
    <property type="project" value="UniProtKB-KW"/>
</dbReference>
<organism evidence="6 7">
    <name type="scientific">Acidihalobacter yilgarnensis</name>
    <dbReference type="NCBI Taxonomy" id="2819280"/>
    <lineage>
        <taxon>Bacteria</taxon>
        <taxon>Pseudomonadati</taxon>
        <taxon>Pseudomonadota</taxon>
        <taxon>Gammaproteobacteria</taxon>
        <taxon>Chromatiales</taxon>
        <taxon>Ectothiorhodospiraceae</taxon>
        <taxon>Acidihalobacter</taxon>
    </lineage>
</organism>
<accession>A0A1D8IS74</accession>
<dbReference type="CDD" id="cd00338">
    <property type="entry name" value="Ser_Recombinase"/>
    <property type="match status" value="1"/>
</dbReference>
<dbReference type="KEGG" id="aprs:BI364_15745"/>
<dbReference type="EMBL" id="CP017415">
    <property type="protein sequence ID" value="AOU99194.1"/>
    <property type="molecule type" value="Genomic_DNA"/>
</dbReference>
<reference evidence="7" key="1">
    <citation type="submission" date="2016-09" db="EMBL/GenBank/DDBJ databases">
        <title>Acidihalobacter prosperus F5.</title>
        <authorList>
            <person name="Khaleque H.N."/>
            <person name="Ramsay J.P."/>
            <person name="Kaksonen A.H."/>
            <person name="Boxall N.J."/>
            <person name="Watkin E.L.J."/>
        </authorList>
    </citation>
    <scope>NUCLEOTIDE SEQUENCE [LARGE SCALE GENOMIC DNA]</scope>
    <source>
        <strain evidence="7">F5</strain>
    </source>
</reference>
<name>A0A1D8IS74_9GAMM</name>
<dbReference type="PANTHER" id="PTHR30461:SF2">
    <property type="entry name" value="SERINE RECOMBINASE PINE-RELATED"/>
    <property type="match status" value="1"/>
</dbReference>
<evidence type="ECO:0000313" key="6">
    <source>
        <dbReference type="EMBL" id="AOU99194.1"/>
    </source>
</evidence>
<dbReference type="InterPro" id="IPR038109">
    <property type="entry name" value="DNA_bind_recomb_sf"/>
</dbReference>
<dbReference type="RefSeq" id="WP_070079546.1">
    <property type="nucleotide sequence ID" value="NZ_CP017415.1"/>
</dbReference>
<dbReference type="InterPro" id="IPR006119">
    <property type="entry name" value="Resolv_N"/>
</dbReference>
<dbReference type="AlphaFoldDB" id="A0A1D8IS74"/>
<evidence type="ECO:0000256" key="1">
    <source>
        <dbReference type="ARBA" id="ARBA00023125"/>
    </source>
</evidence>
<feature type="coiled-coil region" evidence="3">
    <location>
        <begin position="376"/>
        <end position="403"/>
    </location>
</feature>
<dbReference type="Pfam" id="PF00239">
    <property type="entry name" value="Resolvase"/>
    <property type="match status" value="1"/>
</dbReference>
<dbReference type="Gene3D" id="3.90.1750.20">
    <property type="entry name" value="Putative Large Serine Recombinase, Chain B, Domain 2"/>
    <property type="match status" value="1"/>
</dbReference>
<dbReference type="PROSITE" id="PS51736">
    <property type="entry name" value="RECOMBINASES_3"/>
    <property type="match status" value="1"/>
</dbReference>
<dbReference type="Gene3D" id="3.40.50.1390">
    <property type="entry name" value="Resolvase, N-terminal catalytic domain"/>
    <property type="match status" value="1"/>
</dbReference>
<feature type="domain" description="Resolvase/invertase-type recombinase catalytic" evidence="4">
    <location>
        <begin position="3"/>
        <end position="161"/>
    </location>
</feature>
<keyword evidence="2" id="KW-0233">DNA recombination</keyword>
<dbReference type="Pfam" id="PF13408">
    <property type="entry name" value="Zn_ribbon_recom"/>
    <property type="match status" value="1"/>
</dbReference>
<dbReference type="PROSITE" id="PS51737">
    <property type="entry name" value="RECOMBINASE_DNA_BIND"/>
    <property type="match status" value="1"/>
</dbReference>
<evidence type="ECO:0000256" key="2">
    <source>
        <dbReference type="ARBA" id="ARBA00023172"/>
    </source>
</evidence>
<evidence type="ECO:0000259" key="5">
    <source>
        <dbReference type="PROSITE" id="PS51737"/>
    </source>
</evidence>
<dbReference type="InterPro" id="IPR025827">
    <property type="entry name" value="Zn_ribbon_recom_dom"/>
</dbReference>
<proteinExistence type="predicted"/>
<dbReference type="SMART" id="SM00857">
    <property type="entry name" value="Resolvase"/>
    <property type="match status" value="1"/>
</dbReference>
<dbReference type="InterPro" id="IPR036162">
    <property type="entry name" value="Resolvase-like_N_sf"/>
</dbReference>